<reference evidence="2 3" key="1">
    <citation type="journal article" date="2021" name="Elife">
        <title>Chloroplast acquisition without the gene transfer in kleptoplastic sea slugs, Plakobranchus ocellatus.</title>
        <authorList>
            <person name="Maeda T."/>
            <person name="Takahashi S."/>
            <person name="Yoshida T."/>
            <person name="Shimamura S."/>
            <person name="Takaki Y."/>
            <person name="Nagai Y."/>
            <person name="Toyoda A."/>
            <person name="Suzuki Y."/>
            <person name="Arimoto A."/>
            <person name="Ishii H."/>
            <person name="Satoh N."/>
            <person name="Nishiyama T."/>
            <person name="Hasebe M."/>
            <person name="Maruyama T."/>
            <person name="Minagawa J."/>
            <person name="Obokata J."/>
            <person name="Shigenobu S."/>
        </authorList>
    </citation>
    <scope>NUCLEOTIDE SEQUENCE [LARGE SCALE GENOMIC DNA]</scope>
</reference>
<gene>
    <name evidence="2" type="ORF">PoB_003170300</name>
</gene>
<evidence type="ECO:0000313" key="2">
    <source>
        <dbReference type="EMBL" id="GFO05198.1"/>
    </source>
</evidence>
<feature type="region of interest" description="Disordered" evidence="1">
    <location>
        <begin position="243"/>
        <end position="271"/>
    </location>
</feature>
<comment type="caution">
    <text evidence="2">The sequence shown here is derived from an EMBL/GenBank/DDBJ whole genome shotgun (WGS) entry which is preliminary data.</text>
</comment>
<protein>
    <submittedName>
        <fullName evidence="2">Uncharacterized protein</fullName>
    </submittedName>
</protein>
<dbReference type="Proteomes" id="UP000735302">
    <property type="component" value="Unassembled WGS sequence"/>
</dbReference>
<accession>A0AAV4AD59</accession>
<name>A0AAV4AD59_9GAST</name>
<keyword evidence="3" id="KW-1185">Reference proteome</keyword>
<evidence type="ECO:0000256" key="1">
    <source>
        <dbReference type="SAM" id="MobiDB-lite"/>
    </source>
</evidence>
<dbReference type="EMBL" id="BLXT01003747">
    <property type="protein sequence ID" value="GFO05198.1"/>
    <property type="molecule type" value="Genomic_DNA"/>
</dbReference>
<dbReference type="AlphaFoldDB" id="A0AAV4AD59"/>
<proteinExistence type="predicted"/>
<organism evidence="2 3">
    <name type="scientific">Plakobranchus ocellatus</name>
    <dbReference type="NCBI Taxonomy" id="259542"/>
    <lineage>
        <taxon>Eukaryota</taxon>
        <taxon>Metazoa</taxon>
        <taxon>Spiralia</taxon>
        <taxon>Lophotrochozoa</taxon>
        <taxon>Mollusca</taxon>
        <taxon>Gastropoda</taxon>
        <taxon>Heterobranchia</taxon>
        <taxon>Euthyneura</taxon>
        <taxon>Panpulmonata</taxon>
        <taxon>Sacoglossa</taxon>
        <taxon>Placobranchoidea</taxon>
        <taxon>Plakobranchidae</taxon>
        <taxon>Plakobranchus</taxon>
    </lineage>
</organism>
<evidence type="ECO:0000313" key="3">
    <source>
        <dbReference type="Proteomes" id="UP000735302"/>
    </source>
</evidence>
<sequence length="271" mass="29757">MSFPDVKPLSFVEFAKRKLEQHEYHLIKTNVIIDGMILSDKLAQVQTEQESKEDVESVESFVKVQMEGSLSSASISTVALQRSSRPNLQDEAGEDKMLDVIIVADKDTSRRDVDEDYLSSATEPGTLRSTIKTFKSRSQQTMPASKPEEDAFPKGIPARFEGTMLTPVFFEGRMLTPEKLDEMLAEAAKKKNTLTIPVSFEGGMLTAAFRSIKQSTESATKIDKEGEVAVPVRFAGRLQGILGSESESKSQGVPITFDGTMAAKSGKNKHA</sequence>